<dbReference type="InterPro" id="IPR014100">
    <property type="entry name" value="GTP-bd_Obg/CgtA"/>
</dbReference>
<dbReference type="InterPro" id="IPR045086">
    <property type="entry name" value="OBG_GTPase"/>
</dbReference>
<dbReference type="Pfam" id="PF01926">
    <property type="entry name" value="MMR_HSR1"/>
    <property type="match status" value="1"/>
</dbReference>
<comment type="similarity">
    <text evidence="1">Belongs to the TRAFAC class OBG-HflX-like GTPase superfamily. OBG GTPase family.</text>
</comment>
<proteinExistence type="inferred from homology"/>
<dbReference type="InterPro" id="IPR006073">
    <property type="entry name" value="GTP-bd"/>
</dbReference>
<dbReference type="InterPro" id="IPR036726">
    <property type="entry name" value="GTP1_OBG_dom_sf"/>
</dbReference>
<evidence type="ECO:0000256" key="4">
    <source>
        <dbReference type="SAM" id="MobiDB-lite"/>
    </source>
</evidence>
<name>A0A9W8IEC3_9FUNG</name>
<dbReference type="Pfam" id="PF01018">
    <property type="entry name" value="GTP1_OBG"/>
    <property type="match status" value="2"/>
</dbReference>
<comment type="caution">
    <text evidence="7">The sequence shown here is derived from an EMBL/GenBank/DDBJ whole genome shotgun (WGS) entry which is preliminary data.</text>
</comment>
<dbReference type="Gene3D" id="3.40.50.300">
    <property type="entry name" value="P-loop containing nucleotide triphosphate hydrolases"/>
    <property type="match status" value="1"/>
</dbReference>
<dbReference type="Proteomes" id="UP001139887">
    <property type="component" value="Unassembled WGS sequence"/>
</dbReference>
<dbReference type="GO" id="GO:0005739">
    <property type="term" value="C:mitochondrion"/>
    <property type="evidence" value="ECO:0007669"/>
    <property type="project" value="TreeGrafter"/>
</dbReference>
<keyword evidence="3" id="KW-0342">GTP-binding</keyword>
<dbReference type="HAMAP" id="MF_01454">
    <property type="entry name" value="GTPase_Obg"/>
    <property type="match status" value="1"/>
</dbReference>
<dbReference type="GO" id="GO:0003924">
    <property type="term" value="F:GTPase activity"/>
    <property type="evidence" value="ECO:0007669"/>
    <property type="project" value="InterPro"/>
</dbReference>
<dbReference type="SUPFAM" id="SSF82051">
    <property type="entry name" value="Obg GTP-binding protein N-terminal domain"/>
    <property type="match status" value="1"/>
</dbReference>
<feature type="domain" description="Obg" evidence="6">
    <location>
        <begin position="52"/>
        <end position="275"/>
    </location>
</feature>
<accession>A0A9W8IEC3</accession>
<dbReference type="CDD" id="cd01898">
    <property type="entry name" value="Obg"/>
    <property type="match status" value="1"/>
</dbReference>
<dbReference type="SUPFAM" id="SSF52540">
    <property type="entry name" value="P-loop containing nucleoside triphosphate hydrolases"/>
    <property type="match status" value="1"/>
</dbReference>
<sequence length="443" mass="49116">MYLSRLTVQSAIRTGYIRLYSQANGYNDISTDSSYTATADVRHPNKNKLGGRNFIDYMRCTAIGGVGGNGCVSFFRDTMVANGPPNGGNGGNGGSVWLEVDDNETSLSCVKRQLKARSGGNGQGKSMHGAGGKDLTVKVPKGTIVREIIPEQPPISRVSEKGFLSALENEIERDQREYRQTKESWFVHYPQWEQRNDLSKVRLPQEFKAFKWELEHPQSLHIDLTKHGQRALVARGGLGGLGNPHFISPTERQPHYALRGLPGQRRIIELELKTIADVGLVGMPNAGKSTFLSAVSNAHPKIAPYPFTTLNPYIGTVDFRDTFQLTIADIPGLIPGAHRNIGLGHSFLRHIERSRVLVYIIDVSGDAPWNDLLALQQELDLYHKGLSSRPSLVIANKADIAGQARRNFEQWQQQTSIPLIPISAKFRKNILKATHAIRQLVDQ</sequence>
<dbReference type="Gene3D" id="2.70.210.12">
    <property type="entry name" value="GTP1/OBG domain"/>
    <property type="match status" value="1"/>
</dbReference>
<dbReference type="PANTHER" id="PTHR11702:SF31">
    <property type="entry name" value="MITOCHONDRIAL RIBOSOME-ASSOCIATED GTPASE 2"/>
    <property type="match status" value="1"/>
</dbReference>
<dbReference type="AlphaFoldDB" id="A0A9W8IEC3"/>
<evidence type="ECO:0000313" key="7">
    <source>
        <dbReference type="EMBL" id="KAJ2852757.1"/>
    </source>
</evidence>
<feature type="region of interest" description="Disordered" evidence="4">
    <location>
        <begin position="116"/>
        <end position="135"/>
    </location>
</feature>
<dbReference type="InterPro" id="IPR006169">
    <property type="entry name" value="GTP1_OBG_dom"/>
</dbReference>
<dbReference type="GO" id="GO:0000287">
    <property type="term" value="F:magnesium ion binding"/>
    <property type="evidence" value="ECO:0007669"/>
    <property type="project" value="InterPro"/>
</dbReference>
<dbReference type="PROSITE" id="PS51883">
    <property type="entry name" value="OBG"/>
    <property type="match status" value="1"/>
</dbReference>
<dbReference type="PIRSF" id="PIRSF002401">
    <property type="entry name" value="GTP_bd_Obg/CgtA"/>
    <property type="match status" value="1"/>
</dbReference>
<gene>
    <name evidence="7" type="primary">MTG2</name>
    <name evidence="7" type="ORF">IWW36_000114</name>
</gene>
<keyword evidence="8" id="KW-1185">Reference proteome</keyword>
<evidence type="ECO:0000256" key="2">
    <source>
        <dbReference type="ARBA" id="ARBA00022741"/>
    </source>
</evidence>
<evidence type="ECO:0000313" key="8">
    <source>
        <dbReference type="Proteomes" id="UP001139887"/>
    </source>
</evidence>
<evidence type="ECO:0000256" key="3">
    <source>
        <dbReference type="ARBA" id="ARBA00023134"/>
    </source>
</evidence>
<dbReference type="EC" id="1.14.11.27" evidence="7"/>
<organism evidence="7 8">
    <name type="scientific">Coemansia brasiliensis</name>
    <dbReference type="NCBI Taxonomy" id="2650707"/>
    <lineage>
        <taxon>Eukaryota</taxon>
        <taxon>Fungi</taxon>
        <taxon>Fungi incertae sedis</taxon>
        <taxon>Zoopagomycota</taxon>
        <taxon>Kickxellomycotina</taxon>
        <taxon>Kickxellomycetes</taxon>
        <taxon>Kickxellales</taxon>
        <taxon>Kickxellaceae</taxon>
        <taxon>Coemansia</taxon>
    </lineage>
</organism>
<dbReference type="InterPro" id="IPR031167">
    <property type="entry name" value="G_OBG"/>
</dbReference>
<reference evidence="7" key="1">
    <citation type="submission" date="2022-07" db="EMBL/GenBank/DDBJ databases">
        <title>Phylogenomic reconstructions and comparative analyses of Kickxellomycotina fungi.</title>
        <authorList>
            <person name="Reynolds N.K."/>
            <person name="Stajich J.E."/>
            <person name="Barry K."/>
            <person name="Grigoriev I.V."/>
            <person name="Crous P."/>
            <person name="Smith M.E."/>
        </authorList>
    </citation>
    <scope>NUCLEOTIDE SEQUENCE</scope>
    <source>
        <strain evidence="7">NRRL 1566</strain>
    </source>
</reference>
<dbReference type="EMBL" id="JANBUW010000001">
    <property type="protein sequence ID" value="KAJ2852757.1"/>
    <property type="molecule type" value="Genomic_DNA"/>
</dbReference>
<dbReference type="GO" id="GO:0140680">
    <property type="term" value="F:histone H3K36me/H3K36me2 demethylase activity"/>
    <property type="evidence" value="ECO:0007669"/>
    <property type="project" value="UniProtKB-EC"/>
</dbReference>
<dbReference type="PRINTS" id="PR00326">
    <property type="entry name" value="GTP1OBG"/>
</dbReference>
<feature type="domain" description="OBG-type G" evidence="5">
    <location>
        <begin position="276"/>
        <end position="442"/>
    </location>
</feature>
<dbReference type="InterPro" id="IPR027417">
    <property type="entry name" value="P-loop_NTPase"/>
</dbReference>
<keyword evidence="7" id="KW-0560">Oxidoreductase</keyword>
<dbReference type="PROSITE" id="PS51710">
    <property type="entry name" value="G_OBG"/>
    <property type="match status" value="1"/>
</dbReference>
<protein>
    <submittedName>
        <fullName evidence="7">GTPase of the mitochondrial inner membrane that associates with the large ribosomal subunit</fullName>
        <ecNumber evidence="7">1.14.11.27</ecNumber>
    </submittedName>
</protein>
<evidence type="ECO:0000259" key="5">
    <source>
        <dbReference type="PROSITE" id="PS51710"/>
    </source>
</evidence>
<evidence type="ECO:0000256" key="1">
    <source>
        <dbReference type="ARBA" id="ARBA00007699"/>
    </source>
</evidence>
<dbReference type="GO" id="GO:0042254">
    <property type="term" value="P:ribosome biogenesis"/>
    <property type="evidence" value="ECO:0007669"/>
    <property type="project" value="UniProtKB-UniRule"/>
</dbReference>
<dbReference type="GO" id="GO:0005525">
    <property type="term" value="F:GTP binding"/>
    <property type="evidence" value="ECO:0007669"/>
    <property type="project" value="UniProtKB-KW"/>
</dbReference>
<evidence type="ECO:0000259" key="6">
    <source>
        <dbReference type="PROSITE" id="PS51883"/>
    </source>
</evidence>
<keyword evidence="2" id="KW-0547">Nucleotide-binding</keyword>
<dbReference type="OrthoDB" id="347018at2759"/>
<dbReference type="PANTHER" id="PTHR11702">
    <property type="entry name" value="DEVELOPMENTALLY REGULATED GTP-BINDING PROTEIN-RELATED"/>
    <property type="match status" value="1"/>
</dbReference>